<dbReference type="PANTHER" id="PTHR30146:SF95">
    <property type="entry name" value="RIBOSE OPERON REPRESSOR"/>
    <property type="match status" value="1"/>
</dbReference>
<dbReference type="PANTHER" id="PTHR30146">
    <property type="entry name" value="LACI-RELATED TRANSCRIPTIONAL REPRESSOR"/>
    <property type="match status" value="1"/>
</dbReference>
<dbReference type="InterPro" id="IPR010982">
    <property type="entry name" value="Lambda_DNA-bd_dom_sf"/>
</dbReference>
<dbReference type="CDD" id="cd06291">
    <property type="entry name" value="PBP1_Qymf-like"/>
    <property type="match status" value="1"/>
</dbReference>
<sequence length="326" mass="35790">MSTIREVAKAAHVSVATVSRVMNEKGYVSEKSRRAVLQAIKQLDYRPNRVARSLFQKRSGLIGLIVPDITNPFFPQLARAVEDMAHQHGFQVILCNTDEQFQKEREYIKSLEAMHVDGLIITTNYSNNPNYEELEVPVVALDRVLQGAIPTVTSNGYEGGKKAASFLLASGATELAVISGPSKLPTIKKRRDGFEEIAGTHLVASIESPFHFQGALDAANYLFDHYHCNGIFAASDVIAAATVQVAAERGITIPDELQVIGYDGIELGQMISPPLTTIAQPIYQMGELAAKLLIQRIEGTPIAAVHHELTVEIIERETTKRKDEEA</sequence>
<dbReference type="InterPro" id="IPR028082">
    <property type="entry name" value="Peripla_BP_I"/>
</dbReference>
<comment type="caution">
    <text evidence="6">The sequence shown here is derived from an EMBL/GenBank/DDBJ whole genome shotgun (WGS) entry which is preliminary data.</text>
</comment>
<keyword evidence="2" id="KW-0805">Transcription regulation</keyword>
<dbReference type="Gene3D" id="1.10.260.40">
    <property type="entry name" value="lambda repressor-like DNA-binding domains"/>
    <property type="match status" value="1"/>
</dbReference>
<dbReference type="SUPFAM" id="SSF53822">
    <property type="entry name" value="Periplasmic binding protein-like I"/>
    <property type="match status" value="1"/>
</dbReference>
<organism evidence="6 7">
    <name type="scientific">Exiguobacterium indicum</name>
    <dbReference type="NCBI Taxonomy" id="296995"/>
    <lineage>
        <taxon>Bacteria</taxon>
        <taxon>Bacillati</taxon>
        <taxon>Bacillota</taxon>
        <taxon>Bacilli</taxon>
        <taxon>Bacillales</taxon>
        <taxon>Bacillales Family XII. Incertae Sedis</taxon>
        <taxon>Exiguobacterium</taxon>
    </lineage>
</organism>
<accession>A0A0V8GIS3</accession>
<dbReference type="Pfam" id="PF13377">
    <property type="entry name" value="Peripla_BP_3"/>
    <property type="match status" value="1"/>
</dbReference>
<dbReference type="CDD" id="cd01392">
    <property type="entry name" value="HTH_LacI"/>
    <property type="match status" value="1"/>
</dbReference>
<dbReference type="InterPro" id="IPR046335">
    <property type="entry name" value="LacI/GalR-like_sensor"/>
</dbReference>
<dbReference type="OrthoDB" id="9796186at2"/>
<gene>
    <name evidence="6" type="ORF">AS033_01985</name>
</gene>
<evidence type="ECO:0000313" key="7">
    <source>
        <dbReference type="Proteomes" id="UP000053797"/>
    </source>
</evidence>
<dbReference type="RefSeq" id="WP_058264672.1">
    <property type="nucleotide sequence ID" value="NZ_FMYN01000001.1"/>
</dbReference>
<dbReference type="SUPFAM" id="SSF47413">
    <property type="entry name" value="lambda repressor-like DNA-binding domains"/>
    <property type="match status" value="1"/>
</dbReference>
<feature type="domain" description="HTH lacI-type" evidence="5">
    <location>
        <begin position="2"/>
        <end position="56"/>
    </location>
</feature>
<evidence type="ECO:0000256" key="1">
    <source>
        <dbReference type="ARBA" id="ARBA00022491"/>
    </source>
</evidence>
<evidence type="ECO:0000256" key="2">
    <source>
        <dbReference type="ARBA" id="ARBA00023015"/>
    </source>
</evidence>
<dbReference type="GO" id="GO:0003700">
    <property type="term" value="F:DNA-binding transcription factor activity"/>
    <property type="evidence" value="ECO:0007669"/>
    <property type="project" value="TreeGrafter"/>
</dbReference>
<evidence type="ECO:0000256" key="3">
    <source>
        <dbReference type="ARBA" id="ARBA00023125"/>
    </source>
</evidence>
<protein>
    <submittedName>
        <fullName evidence="6">LacI family transcriptional regulator</fullName>
    </submittedName>
</protein>
<dbReference type="PROSITE" id="PS00356">
    <property type="entry name" value="HTH_LACI_1"/>
    <property type="match status" value="1"/>
</dbReference>
<dbReference type="GO" id="GO:0000976">
    <property type="term" value="F:transcription cis-regulatory region binding"/>
    <property type="evidence" value="ECO:0007669"/>
    <property type="project" value="TreeGrafter"/>
</dbReference>
<keyword evidence="4" id="KW-0804">Transcription</keyword>
<keyword evidence="1" id="KW-0678">Repressor</keyword>
<evidence type="ECO:0000259" key="5">
    <source>
        <dbReference type="PROSITE" id="PS50932"/>
    </source>
</evidence>
<dbReference type="Gene3D" id="3.40.50.2300">
    <property type="match status" value="2"/>
</dbReference>
<dbReference type="EMBL" id="LNQL01000001">
    <property type="protein sequence ID" value="KSU50167.1"/>
    <property type="molecule type" value="Genomic_DNA"/>
</dbReference>
<evidence type="ECO:0000256" key="4">
    <source>
        <dbReference type="ARBA" id="ARBA00023163"/>
    </source>
</evidence>
<reference evidence="6 7" key="1">
    <citation type="journal article" date="2015" name="Int. J. Syst. Evol. Microbiol.">
        <title>Exiguobacterium enclense sp. nov., isolated from sediment.</title>
        <authorList>
            <person name="Dastager S.G."/>
            <person name="Mawlankar R."/>
            <person name="Sonalkar V.V."/>
            <person name="Thorat M.N."/>
            <person name="Mual P."/>
            <person name="Verma A."/>
            <person name="Krishnamurthi S."/>
            <person name="Tang S.K."/>
            <person name="Li W.J."/>
        </authorList>
    </citation>
    <scope>NUCLEOTIDE SEQUENCE [LARGE SCALE GENOMIC DNA]</scope>
    <source>
        <strain evidence="6 7">NIO-1109</strain>
    </source>
</reference>
<dbReference type="SMART" id="SM00354">
    <property type="entry name" value="HTH_LACI"/>
    <property type="match status" value="1"/>
</dbReference>
<dbReference type="AlphaFoldDB" id="A0A0V8GIS3"/>
<proteinExistence type="predicted"/>
<dbReference type="Pfam" id="PF00356">
    <property type="entry name" value="LacI"/>
    <property type="match status" value="1"/>
</dbReference>
<keyword evidence="3" id="KW-0238">DNA-binding</keyword>
<name>A0A0V8GIS3_9BACL</name>
<evidence type="ECO:0000313" key="6">
    <source>
        <dbReference type="EMBL" id="KSU50167.1"/>
    </source>
</evidence>
<dbReference type="InterPro" id="IPR000843">
    <property type="entry name" value="HTH_LacI"/>
</dbReference>
<dbReference type="PROSITE" id="PS50932">
    <property type="entry name" value="HTH_LACI_2"/>
    <property type="match status" value="1"/>
</dbReference>
<dbReference type="Proteomes" id="UP000053797">
    <property type="component" value="Unassembled WGS sequence"/>
</dbReference>